<evidence type="ECO:0000313" key="3">
    <source>
        <dbReference type="Proteomes" id="UP000001947"/>
    </source>
</evidence>
<sequence length="244" mass="26875">MVMVDWRAIKQKWLWGLVIVGLLLCGNSMWVHAKATLAQHLIASAWQQSLADGKPHKPWRWADSWPVARLKVPATGADLYVLAGAHGTALAFGPGHMDGTALPGASGTSVVGGHRDTHFQFLQNLQAGDWVLVQQPNAKWHSYQIQTQRIADIRKGGLTLPAQGDWLYLVTCYPFNNWKAGGSERYVVEARRVQANQISGKTAEADANQPTTPTQVPAQLNVLTKWQTGYYSSRVDARLASAHF</sequence>
<evidence type="ECO:0000256" key="1">
    <source>
        <dbReference type="ARBA" id="ARBA00022801"/>
    </source>
</evidence>
<organism evidence="2 3">
    <name type="scientific">Saccharophagus degradans (strain 2-40 / ATCC 43961 / DSM 17024)</name>
    <dbReference type="NCBI Taxonomy" id="203122"/>
    <lineage>
        <taxon>Bacteria</taxon>
        <taxon>Pseudomonadati</taxon>
        <taxon>Pseudomonadota</taxon>
        <taxon>Gammaproteobacteria</taxon>
        <taxon>Cellvibrionales</taxon>
        <taxon>Cellvibrionaceae</taxon>
        <taxon>Saccharophagus</taxon>
    </lineage>
</organism>
<dbReference type="STRING" id="203122.Sde_0123"/>
<dbReference type="Pfam" id="PF04203">
    <property type="entry name" value="Sortase"/>
    <property type="match status" value="1"/>
</dbReference>
<name>Q21PJ2_SACD2</name>
<gene>
    <name evidence="2" type="ordered locus">Sde_0123</name>
</gene>
<reference evidence="2 3" key="1">
    <citation type="journal article" date="2008" name="PLoS Genet.">
        <title>Complete genome sequence of the complex carbohydrate-degrading marine bacterium, Saccharophagus degradans strain 2-40 T.</title>
        <authorList>
            <person name="Weiner R.M."/>
            <person name="Taylor L.E.II."/>
            <person name="Henrissat B."/>
            <person name="Hauser L."/>
            <person name="Land M."/>
            <person name="Coutinho P.M."/>
            <person name="Rancurel C."/>
            <person name="Saunders E.H."/>
            <person name="Longmire A.G."/>
            <person name="Zhang H."/>
            <person name="Bayer E.A."/>
            <person name="Gilbert H.J."/>
            <person name="Larimer F."/>
            <person name="Zhulin I.B."/>
            <person name="Ekborg N.A."/>
            <person name="Lamed R."/>
            <person name="Richardson P.M."/>
            <person name="Borovok I."/>
            <person name="Hutcheson S."/>
        </authorList>
    </citation>
    <scope>NUCLEOTIDE SEQUENCE [LARGE SCALE GENOMIC DNA]</scope>
    <source>
        <strain evidence="3">2-40 / ATCC 43961 / DSM 17024</strain>
    </source>
</reference>
<keyword evidence="1" id="KW-0378">Hydrolase</keyword>
<dbReference type="InterPro" id="IPR023365">
    <property type="entry name" value="Sortase_dom-sf"/>
</dbReference>
<dbReference type="NCBIfam" id="TIGR03784">
    <property type="entry name" value="marine_sortase"/>
    <property type="match status" value="1"/>
</dbReference>
<dbReference type="InterPro" id="IPR005754">
    <property type="entry name" value="Sortase"/>
</dbReference>
<dbReference type="KEGG" id="sde:Sde_0123"/>
<dbReference type="GO" id="GO:0016787">
    <property type="term" value="F:hydrolase activity"/>
    <property type="evidence" value="ECO:0007669"/>
    <property type="project" value="UniProtKB-KW"/>
</dbReference>
<dbReference type="AlphaFoldDB" id="Q21PJ2"/>
<dbReference type="HOGENOM" id="CLU_045680_6_0_6"/>
<proteinExistence type="predicted"/>
<dbReference type="InterPro" id="IPR022445">
    <property type="entry name" value="Sortase_proteobact_type"/>
</dbReference>
<dbReference type="InterPro" id="IPR041999">
    <property type="entry name" value="Sortase_D_1"/>
</dbReference>
<evidence type="ECO:0000313" key="2">
    <source>
        <dbReference type="EMBL" id="ABD79387.1"/>
    </source>
</evidence>
<dbReference type="Gene3D" id="2.40.260.10">
    <property type="entry name" value="Sortase"/>
    <property type="match status" value="1"/>
</dbReference>
<dbReference type="eggNOG" id="COG3764">
    <property type="taxonomic scope" value="Bacteria"/>
</dbReference>
<dbReference type="NCBIfam" id="TIGR01076">
    <property type="entry name" value="sortase_fam"/>
    <property type="match status" value="1"/>
</dbReference>
<keyword evidence="3" id="KW-1185">Reference proteome</keyword>
<dbReference type="Proteomes" id="UP000001947">
    <property type="component" value="Chromosome"/>
</dbReference>
<dbReference type="CDD" id="cd05828">
    <property type="entry name" value="Sortase_D_1"/>
    <property type="match status" value="1"/>
</dbReference>
<protein>
    <submittedName>
        <fullName evidence="2">Peptidase C60, sortase A and B</fullName>
    </submittedName>
</protein>
<dbReference type="SUPFAM" id="SSF63817">
    <property type="entry name" value="Sortase"/>
    <property type="match status" value="1"/>
</dbReference>
<dbReference type="EMBL" id="CP000282">
    <property type="protein sequence ID" value="ABD79387.1"/>
    <property type="molecule type" value="Genomic_DNA"/>
</dbReference>
<accession>Q21PJ2</accession>